<accession>A0A4R4T558</accession>
<evidence type="ECO:0000313" key="7">
    <source>
        <dbReference type="Proteomes" id="UP000295345"/>
    </source>
</evidence>
<keyword evidence="2 6" id="KW-0436">Ligase</keyword>
<comment type="caution">
    <text evidence="6">The sequence shown here is derived from an EMBL/GenBank/DDBJ whole genome shotgun (WGS) entry which is preliminary data.</text>
</comment>
<dbReference type="AlphaFoldDB" id="A0A4R4T558"/>
<dbReference type="GO" id="GO:0004357">
    <property type="term" value="F:glutamate-cysteine ligase activity"/>
    <property type="evidence" value="ECO:0007669"/>
    <property type="project" value="UniProtKB-EC"/>
</dbReference>
<dbReference type="GO" id="GO:0006750">
    <property type="term" value="P:glutathione biosynthetic process"/>
    <property type="evidence" value="ECO:0007669"/>
    <property type="project" value="InterPro"/>
</dbReference>
<sequence>MARDSDTAAAAATGAAKAADAAADAAANDAVNDAAANDAAKAAKAGQALELAPRSPLSADEAEAHVRRNCFAAAPPLRTGVELEWLVHDRRDPGRLVPADVLDAALVPLAVPGALPGGSRITREPGGQVELSGPPATSLGGCVGAAADDVAALRHVLAAAGLAPVGLGLDPHRIPPRVLDAPRYRAMEAYFDRFGPGGRVMMRATASVQVCVDAGDESAGPTGYRSRWLLAHRLGPVLVAAFANSPLWRGRPTGWRSTRQALWARIDPGRTRPPAPDVDPDRDPRAAWAEYALDAPLLCVRRDPPAT</sequence>
<dbReference type="EC" id="6.3.2.2" evidence="1"/>
<dbReference type="InterPro" id="IPR014746">
    <property type="entry name" value="Gln_synth/guanido_kin_cat_dom"/>
</dbReference>
<feature type="non-terminal residue" evidence="6">
    <location>
        <position position="307"/>
    </location>
</feature>
<dbReference type="RefSeq" id="WP_243745019.1">
    <property type="nucleotide sequence ID" value="NZ_SMKI01000261.1"/>
</dbReference>
<protein>
    <recommendedName>
        <fullName evidence="1">glutamate--cysteine ligase</fullName>
        <ecNumber evidence="1">6.3.2.2</ecNumber>
    </recommendedName>
</protein>
<keyword evidence="3" id="KW-0547">Nucleotide-binding</keyword>
<dbReference type="Gene3D" id="3.30.590.20">
    <property type="match status" value="1"/>
</dbReference>
<dbReference type="InterPro" id="IPR035434">
    <property type="entry name" value="GCL_bact_plant"/>
</dbReference>
<evidence type="ECO:0000313" key="6">
    <source>
        <dbReference type="EMBL" id="TDC72158.1"/>
    </source>
</evidence>
<gene>
    <name evidence="6" type="ORF">E1283_22495</name>
</gene>
<dbReference type="GO" id="GO:0005524">
    <property type="term" value="F:ATP binding"/>
    <property type="evidence" value="ECO:0007669"/>
    <property type="project" value="UniProtKB-KW"/>
</dbReference>
<evidence type="ECO:0000256" key="1">
    <source>
        <dbReference type="ARBA" id="ARBA00012220"/>
    </source>
</evidence>
<dbReference type="PANTHER" id="PTHR34378">
    <property type="entry name" value="GLUTAMATE--CYSTEINE LIGASE, CHLOROPLASTIC"/>
    <property type="match status" value="1"/>
</dbReference>
<keyword evidence="4" id="KW-0067">ATP-binding</keyword>
<evidence type="ECO:0000256" key="4">
    <source>
        <dbReference type="ARBA" id="ARBA00022840"/>
    </source>
</evidence>
<comment type="catalytic activity">
    <reaction evidence="5">
        <text>L-cysteine + L-glutamate + ATP = gamma-L-glutamyl-L-cysteine + ADP + phosphate + H(+)</text>
        <dbReference type="Rhea" id="RHEA:13285"/>
        <dbReference type="ChEBI" id="CHEBI:15378"/>
        <dbReference type="ChEBI" id="CHEBI:29985"/>
        <dbReference type="ChEBI" id="CHEBI:30616"/>
        <dbReference type="ChEBI" id="CHEBI:35235"/>
        <dbReference type="ChEBI" id="CHEBI:43474"/>
        <dbReference type="ChEBI" id="CHEBI:58173"/>
        <dbReference type="ChEBI" id="CHEBI:456216"/>
        <dbReference type="EC" id="6.3.2.2"/>
    </reaction>
</comment>
<evidence type="ECO:0000256" key="2">
    <source>
        <dbReference type="ARBA" id="ARBA00022598"/>
    </source>
</evidence>
<reference evidence="6 7" key="1">
    <citation type="submission" date="2019-03" db="EMBL/GenBank/DDBJ databases">
        <title>Draft genome sequences of novel Actinobacteria.</title>
        <authorList>
            <person name="Sahin N."/>
            <person name="Ay H."/>
            <person name="Saygin H."/>
        </authorList>
    </citation>
    <scope>NUCLEOTIDE SEQUENCE [LARGE SCALE GENOMIC DNA]</scope>
    <source>
        <strain evidence="6 7">DSM 41900</strain>
    </source>
</reference>
<keyword evidence="7" id="KW-1185">Reference proteome</keyword>
<dbReference type="Proteomes" id="UP000295345">
    <property type="component" value="Unassembled WGS sequence"/>
</dbReference>
<dbReference type="InterPro" id="IPR006336">
    <property type="entry name" value="GCS2"/>
</dbReference>
<evidence type="ECO:0000256" key="3">
    <source>
        <dbReference type="ARBA" id="ARBA00022741"/>
    </source>
</evidence>
<name>A0A4R4T558_9ACTN</name>
<organism evidence="6 7">
    <name type="scientific">Streptomyces hainanensis</name>
    <dbReference type="NCBI Taxonomy" id="402648"/>
    <lineage>
        <taxon>Bacteria</taxon>
        <taxon>Bacillati</taxon>
        <taxon>Actinomycetota</taxon>
        <taxon>Actinomycetes</taxon>
        <taxon>Kitasatosporales</taxon>
        <taxon>Streptomycetaceae</taxon>
        <taxon>Streptomyces</taxon>
    </lineage>
</organism>
<proteinExistence type="predicted"/>
<evidence type="ECO:0000256" key="5">
    <source>
        <dbReference type="ARBA" id="ARBA00048819"/>
    </source>
</evidence>
<dbReference type="Pfam" id="PF04107">
    <property type="entry name" value="GCS2"/>
    <property type="match status" value="1"/>
</dbReference>
<dbReference type="EMBL" id="SMKI01000261">
    <property type="protein sequence ID" value="TDC72158.1"/>
    <property type="molecule type" value="Genomic_DNA"/>
</dbReference>
<dbReference type="PANTHER" id="PTHR34378:SF1">
    <property type="entry name" value="GLUTAMATE--CYSTEINE LIGASE, CHLOROPLASTIC"/>
    <property type="match status" value="1"/>
</dbReference>
<dbReference type="SUPFAM" id="SSF55931">
    <property type="entry name" value="Glutamine synthetase/guanido kinase"/>
    <property type="match status" value="1"/>
</dbReference>